<gene>
    <name evidence="2" type="ORF">J7T54_007553</name>
</gene>
<keyword evidence="1" id="KW-0472">Membrane</keyword>
<evidence type="ECO:0000256" key="1">
    <source>
        <dbReference type="SAM" id="Phobius"/>
    </source>
</evidence>
<keyword evidence="1" id="KW-0812">Transmembrane</keyword>
<feature type="transmembrane region" description="Helical" evidence="1">
    <location>
        <begin position="24"/>
        <end position="45"/>
    </location>
</feature>
<accession>A0A9P9XWF2</accession>
<evidence type="ECO:0000313" key="2">
    <source>
        <dbReference type="EMBL" id="KAI6779098.1"/>
    </source>
</evidence>
<protein>
    <submittedName>
        <fullName evidence="2">Uncharacterized protein</fullName>
    </submittedName>
</protein>
<dbReference type="GeneID" id="75834027"/>
<sequence length="146" mass="16190">MVSAPPSSRTTSGMPTSNASPPSALYNLVMTPVNFITFVLSLVIIDIQYSLKRSHNHAQAHSRLPAWLHALLYRPYEHGTSPNAGAGGPWYYQTKQKKLLRMETEDAFKIRSTMLVSLAVLVTSAVAGSWWLIRSIVQPWLPVLSV</sequence>
<dbReference type="RefSeq" id="XP_051359954.1">
    <property type="nucleotide sequence ID" value="XM_051508960.1"/>
</dbReference>
<reference evidence="2" key="1">
    <citation type="journal article" date="2021" name="J Fungi (Basel)">
        <title>Genomic and Metabolomic Analyses of the Marine Fungus Emericellopsis cladophorae: Insights into Saltwater Adaptability Mechanisms and Its Biosynthetic Potential.</title>
        <authorList>
            <person name="Goncalves M.F.M."/>
            <person name="Hilario S."/>
            <person name="Van de Peer Y."/>
            <person name="Esteves A.C."/>
            <person name="Alves A."/>
        </authorList>
    </citation>
    <scope>NUCLEOTIDE SEQUENCE</scope>
    <source>
        <strain evidence="2">MUM 19.33</strain>
    </source>
</reference>
<keyword evidence="1" id="KW-1133">Transmembrane helix</keyword>
<feature type="transmembrane region" description="Helical" evidence="1">
    <location>
        <begin position="114"/>
        <end position="133"/>
    </location>
</feature>
<evidence type="ECO:0000313" key="3">
    <source>
        <dbReference type="Proteomes" id="UP001055219"/>
    </source>
</evidence>
<reference evidence="2" key="2">
    <citation type="submission" date="2022-07" db="EMBL/GenBank/DDBJ databases">
        <authorList>
            <person name="Goncalves M.F.M."/>
            <person name="Hilario S."/>
            <person name="Van De Peer Y."/>
            <person name="Esteves A.C."/>
            <person name="Alves A."/>
        </authorList>
    </citation>
    <scope>NUCLEOTIDE SEQUENCE</scope>
    <source>
        <strain evidence="2">MUM 19.33</strain>
    </source>
</reference>
<comment type="caution">
    <text evidence="2">The sequence shown here is derived from an EMBL/GenBank/DDBJ whole genome shotgun (WGS) entry which is preliminary data.</text>
</comment>
<dbReference type="OrthoDB" id="4156595at2759"/>
<dbReference type="Proteomes" id="UP001055219">
    <property type="component" value="Unassembled WGS sequence"/>
</dbReference>
<proteinExistence type="predicted"/>
<keyword evidence="3" id="KW-1185">Reference proteome</keyword>
<organism evidence="2 3">
    <name type="scientific">Emericellopsis cladophorae</name>
    <dbReference type="NCBI Taxonomy" id="2686198"/>
    <lineage>
        <taxon>Eukaryota</taxon>
        <taxon>Fungi</taxon>
        <taxon>Dikarya</taxon>
        <taxon>Ascomycota</taxon>
        <taxon>Pezizomycotina</taxon>
        <taxon>Sordariomycetes</taxon>
        <taxon>Hypocreomycetidae</taxon>
        <taxon>Hypocreales</taxon>
        <taxon>Bionectriaceae</taxon>
        <taxon>Emericellopsis</taxon>
    </lineage>
</organism>
<dbReference type="EMBL" id="JAGIXG020000052">
    <property type="protein sequence ID" value="KAI6779098.1"/>
    <property type="molecule type" value="Genomic_DNA"/>
</dbReference>
<name>A0A9P9XWF2_9HYPO</name>
<dbReference type="AlphaFoldDB" id="A0A9P9XWF2"/>